<organism evidence="1 2">
    <name type="scientific">Vreelandella titanicae</name>
    <dbReference type="NCBI Taxonomy" id="664683"/>
    <lineage>
        <taxon>Bacteria</taxon>
        <taxon>Pseudomonadati</taxon>
        <taxon>Pseudomonadota</taxon>
        <taxon>Gammaproteobacteria</taxon>
        <taxon>Oceanospirillales</taxon>
        <taxon>Halomonadaceae</taxon>
        <taxon>Vreelandella</taxon>
    </lineage>
</organism>
<dbReference type="GeneID" id="69283935"/>
<proteinExistence type="predicted"/>
<dbReference type="Proteomes" id="UP000509761">
    <property type="component" value="Chromosome"/>
</dbReference>
<dbReference type="EMBL" id="CP054580">
    <property type="protein sequence ID" value="QKS22705.1"/>
    <property type="molecule type" value="Genomic_DNA"/>
</dbReference>
<evidence type="ECO:0000313" key="1">
    <source>
        <dbReference type="EMBL" id="QKS22705.1"/>
    </source>
</evidence>
<evidence type="ECO:0000313" key="2">
    <source>
        <dbReference type="Proteomes" id="UP000509761"/>
    </source>
</evidence>
<sequence length="266" mass="30876">MTNVEQDIDTLVKRLKDQAMLADTQDSLAIESWLWLWQQRLVPILQTQQHRLYDPRAPRLAELLSAHLDDQAFVERAYSFLMGRMPDQQGARYHSELAAREGRVATLMILLQATETQDYIKQERLELPRGLLRLNRWHRRLTALSGVCRRGLWGWKVIVNLLWRRYQQRWKEEGEFYDILVHQGQRREEYQALAITLTEMADIQQKMMTLGIALPDTSRPGASLSQAASSQAKPPIKWLSDEQAAAMIKLLRDALRGLKANHKEAP</sequence>
<protein>
    <submittedName>
        <fullName evidence="1">Uncharacterized protein</fullName>
    </submittedName>
</protein>
<accession>A0A6N0YRR0</accession>
<gene>
    <name evidence="1" type="ORF">FX987_00456</name>
</gene>
<keyword evidence="2" id="KW-1185">Reference proteome</keyword>
<reference evidence="1 2" key="1">
    <citation type="submission" date="2019-12" db="EMBL/GenBank/DDBJ databases">
        <title>Genome sequencing and assembly of endphytes of Porphyra tenera.</title>
        <authorList>
            <person name="Park J.M."/>
            <person name="Shin R."/>
            <person name="Jo S.H."/>
        </authorList>
    </citation>
    <scope>NUCLEOTIDE SEQUENCE [LARGE SCALE GENOMIC DNA]</scope>
    <source>
        <strain evidence="1 2">GPM3</strain>
    </source>
</reference>
<dbReference type="RefSeq" id="WP_009288100.1">
    <property type="nucleotide sequence ID" value="NZ_BAAADW010000011.1"/>
</dbReference>
<name>A0A6N0YRR0_9GAMM</name>
<dbReference type="AlphaFoldDB" id="A0A6N0YRR0"/>